<dbReference type="Pfam" id="PF20308">
    <property type="entry name" value="TPR-S"/>
    <property type="match status" value="1"/>
</dbReference>
<keyword evidence="4" id="KW-0812">Transmembrane</keyword>
<dbReference type="InterPro" id="IPR016035">
    <property type="entry name" value="Acyl_Trfase/lysoPLipase"/>
</dbReference>
<keyword evidence="1" id="KW-0378">Hydrolase</keyword>
<accession>A0A7K1SK16</accession>
<evidence type="ECO:0000313" key="7">
    <source>
        <dbReference type="Proteomes" id="UP000436006"/>
    </source>
</evidence>
<keyword evidence="4" id="KW-1133">Transmembrane helix</keyword>
<dbReference type="PANTHER" id="PTHR14226:SF78">
    <property type="entry name" value="SLR0060 PROTEIN"/>
    <property type="match status" value="1"/>
</dbReference>
<protein>
    <recommendedName>
        <fullName evidence="5">PNPLA domain-containing protein</fullName>
    </recommendedName>
</protein>
<keyword evidence="2" id="KW-0442">Lipid degradation</keyword>
<feature type="transmembrane region" description="Helical" evidence="4">
    <location>
        <begin position="814"/>
        <end position="835"/>
    </location>
</feature>
<keyword evidence="3" id="KW-0443">Lipid metabolism</keyword>
<evidence type="ECO:0000256" key="3">
    <source>
        <dbReference type="ARBA" id="ARBA00023098"/>
    </source>
</evidence>
<dbReference type="AlphaFoldDB" id="A0A7K1SK16"/>
<keyword evidence="7" id="KW-1185">Reference proteome</keyword>
<feature type="transmembrane region" description="Helical" evidence="4">
    <location>
        <begin position="847"/>
        <end position="868"/>
    </location>
</feature>
<proteinExistence type="predicted"/>
<evidence type="ECO:0000256" key="4">
    <source>
        <dbReference type="SAM" id="Phobius"/>
    </source>
</evidence>
<comment type="caution">
    <text evidence="6">The sequence shown here is derived from an EMBL/GenBank/DDBJ whole genome shotgun (WGS) entry which is preliminary data.</text>
</comment>
<gene>
    <name evidence="6" type="ORF">GO755_29225</name>
</gene>
<dbReference type="Gene3D" id="3.40.1090.10">
    <property type="entry name" value="Cytosolic phospholipase A2 catalytic domain"/>
    <property type="match status" value="1"/>
</dbReference>
<dbReference type="PANTHER" id="PTHR14226">
    <property type="entry name" value="NEUROPATHY TARGET ESTERASE/SWISS CHEESE D.MELANOGASTER"/>
    <property type="match status" value="1"/>
</dbReference>
<keyword evidence="4" id="KW-0472">Membrane</keyword>
<reference evidence="6 7" key="1">
    <citation type="submission" date="2019-12" db="EMBL/GenBank/DDBJ databases">
        <title>Spirosoma sp. HMF4905 genome sequencing and assembly.</title>
        <authorList>
            <person name="Kang H."/>
            <person name="Cha I."/>
            <person name="Kim H."/>
            <person name="Joh K."/>
        </authorList>
    </citation>
    <scope>NUCLEOTIDE SEQUENCE [LARGE SCALE GENOMIC DNA]</scope>
    <source>
        <strain evidence="6 7">HMF4905</strain>
    </source>
</reference>
<dbReference type="InterPro" id="IPR046880">
    <property type="entry name" value="TPR-S"/>
</dbReference>
<name>A0A7K1SK16_9BACT</name>
<organism evidence="6 7">
    <name type="scientific">Spirosoma arboris</name>
    <dbReference type="NCBI Taxonomy" id="2682092"/>
    <lineage>
        <taxon>Bacteria</taxon>
        <taxon>Pseudomonadati</taxon>
        <taxon>Bacteroidota</taxon>
        <taxon>Cytophagia</taxon>
        <taxon>Cytophagales</taxon>
        <taxon>Cytophagaceae</taxon>
        <taxon>Spirosoma</taxon>
    </lineage>
</organism>
<dbReference type="RefSeq" id="WP_157588965.1">
    <property type="nucleotide sequence ID" value="NZ_WPIN01000014.1"/>
</dbReference>
<dbReference type="Pfam" id="PF01734">
    <property type="entry name" value="Patatin"/>
    <property type="match status" value="1"/>
</dbReference>
<dbReference type="InterPro" id="IPR002641">
    <property type="entry name" value="PNPLA_dom"/>
</dbReference>
<evidence type="ECO:0000313" key="6">
    <source>
        <dbReference type="EMBL" id="MVM34151.1"/>
    </source>
</evidence>
<dbReference type="GO" id="GO:0016042">
    <property type="term" value="P:lipid catabolic process"/>
    <property type="evidence" value="ECO:0007669"/>
    <property type="project" value="UniProtKB-KW"/>
</dbReference>
<evidence type="ECO:0000256" key="2">
    <source>
        <dbReference type="ARBA" id="ARBA00022963"/>
    </source>
</evidence>
<dbReference type="Proteomes" id="UP000436006">
    <property type="component" value="Unassembled WGS sequence"/>
</dbReference>
<sequence>MDAIKEARSFLNLDGQLSTPALTARKALELAQQLSNKRALSYARRVLEKARKLPGLLPEVQLKLDQKCAVSTYKDPDLPLLKRLDQALAILVEDSPKLSSTTENSETLGIAGAIYKRKWESDGQVQNLETSLAYYQRGFDSYMTGKPEYDDWGYTGVNAAFMLDLLIQQESQEAQPKGVTPERSVLQKKASGIREALKEKLTVGHTPETTTDYWYLVTVAEVYFGLQEYTTARSWLERAYTFIQEKKGTQDAIPDWQVETTARQLAKLAVLHENSVEQAQVSEAWTVLRAFTKVEPEALQAIFNGKTGLALSGGGFRASLYHIGVLAKLAELDKLRHIEVLSCVSGGSIIGAYYYLKAKNLLESVPDSAITRECYIELVKDIERDFLAGVQRNIRTRVLADFGSNLKMLIDRNYSRTERVGELYEQELFAKINDTDRYADCSNGNKKGLSGDRQSINTDNKPIWLNELLVKPIDDDGKPIESFSIKSDNWRRQAKVPMLILNATTLNTGHNWQFTASWMGESPAAIQQIDGNYRLRRMYYKPEVGRSIRLGHAVAASSCVPGLFEPLARKDLYEHKIVRLVDGGVHDNQGICGLLEQDCSVLLVSDASGQMSSEDDPSSSILGVPPRTNDVLMERIRNAQYQDLLSLKRAGLLKELMFIHLKMDLDVIPVDWINCEDPSPVNPNLDPFTSYTIRKDMQARLSAIRTDLDSFHDTEAFSLMTSGYLMVHSTYCKDKPVSSSWKFLQIKNNLTSKETNPELKQLLDILDVSREKFMKVWMLSEPLQLARKILLAGLLVGLIAIGFAIYQAGALSTIVSAIGWVIIALASILVIRAIAGKLLNYKGAITRIILGLGLITIGWIVSNLHLLFFDKLYLRKGKVN</sequence>
<evidence type="ECO:0000259" key="5">
    <source>
        <dbReference type="Pfam" id="PF01734"/>
    </source>
</evidence>
<dbReference type="InterPro" id="IPR050301">
    <property type="entry name" value="NTE"/>
</dbReference>
<dbReference type="GO" id="GO:0016787">
    <property type="term" value="F:hydrolase activity"/>
    <property type="evidence" value="ECO:0007669"/>
    <property type="project" value="UniProtKB-KW"/>
</dbReference>
<dbReference type="EMBL" id="WPIN01000014">
    <property type="protein sequence ID" value="MVM34151.1"/>
    <property type="molecule type" value="Genomic_DNA"/>
</dbReference>
<evidence type="ECO:0000256" key="1">
    <source>
        <dbReference type="ARBA" id="ARBA00022801"/>
    </source>
</evidence>
<feature type="transmembrane region" description="Helical" evidence="4">
    <location>
        <begin position="789"/>
        <end position="808"/>
    </location>
</feature>
<dbReference type="SUPFAM" id="SSF52151">
    <property type="entry name" value="FabD/lysophospholipase-like"/>
    <property type="match status" value="1"/>
</dbReference>
<feature type="domain" description="PNPLA" evidence="5">
    <location>
        <begin position="309"/>
        <end position="588"/>
    </location>
</feature>